<evidence type="ECO:0000313" key="3">
    <source>
        <dbReference type="Proteomes" id="UP000460718"/>
    </source>
</evidence>
<feature type="signal peptide" evidence="1">
    <location>
        <begin position="1"/>
        <end position="17"/>
    </location>
</feature>
<dbReference type="EMBL" id="QXFW01000059">
    <property type="protein sequence ID" value="KAE9027496.1"/>
    <property type="molecule type" value="Genomic_DNA"/>
</dbReference>
<evidence type="ECO:0000256" key="1">
    <source>
        <dbReference type="SAM" id="SignalP"/>
    </source>
</evidence>
<reference evidence="2 3" key="1">
    <citation type="submission" date="2018-09" db="EMBL/GenBank/DDBJ databases">
        <title>Genomic investigation of the strawberry pathogen Phytophthora fragariae indicates pathogenicity is determined by transcriptional variation in three key races.</title>
        <authorList>
            <person name="Adams T.M."/>
            <person name="Armitage A.D."/>
            <person name="Sobczyk M.K."/>
            <person name="Bates H.J."/>
            <person name="Dunwell J.M."/>
            <person name="Nellist C.F."/>
            <person name="Harrison R.J."/>
        </authorList>
    </citation>
    <scope>NUCLEOTIDE SEQUENCE [LARGE SCALE GENOMIC DNA]</scope>
    <source>
        <strain evidence="2 3">SCRP245</strain>
    </source>
</reference>
<evidence type="ECO:0000313" key="2">
    <source>
        <dbReference type="EMBL" id="KAE9027496.1"/>
    </source>
</evidence>
<sequence length="59" mass="6303">MYVLSWIGLGAIGSSLCTLTPTKCTRLSLTGGYIRRPASNCQGVVEEIFGRRQRASVAG</sequence>
<comment type="caution">
    <text evidence="2">The sequence shown here is derived from an EMBL/GenBank/DDBJ whole genome shotgun (WGS) entry which is preliminary data.</text>
</comment>
<name>A0A6A3M7E8_9STRA</name>
<gene>
    <name evidence="2" type="ORF">PF011_g2010</name>
</gene>
<dbReference type="AlphaFoldDB" id="A0A6A3M7E8"/>
<dbReference type="Proteomes" id="UP000460718">
    <property type="component" value="Unassembled WGS sequence"/>
</dbReference>
<organism evidence="2 3">
    <name type="scientific">Phytophthora fragariae</name>
    <dbReference type="NCBI Taxonomy" id="53985"/>
    <lineage>
        <taxon>Eukaryota</taxon>
        <taxon>Sar</taxon>
        <taxon>Stramenopiles</taxon>
        <taxon>Oomycota</taxon>
        <taxon>Peronosporomycetes</taxon>
        <taxon>Peronosporales</taxon>
        <taxon>Peronosporaceae</taxon>
        <taxon>Phytophthora</taxon>
    </lineage>
</organism>
<accession>A0A6A3M7E8</accession>
<proteinExistence type="predicted"/>
<keyword evidence="1" id="KW-0732">Signal</keyword>
<feature type="chain" id="PRO_5025620883" evidence="1">
    <location>
        <begin position="18"/>
        <end position="59"/>
    </location>
</feature>
<protein>
    <submittedName>
        <fullName evidence="2">Uncharacterized protein</fullName>
    </submittedName>
</protein>